<evidence type="ECO:0000313" key="1">
    <source>
        <dbReference type="EMBL" id="MBX55851.1"/>
    </source>
</evidence>
<accession>A0A2P2PME9</accession>
<sequence length="26" mass="2871">MGQVVGCSPWKASIKNETSYKCLLDL</sequence>
<name>A0A2P2PME9_RHIMU</name>
<dbReference type="EMBL" id="GGEC01075367">
    <property type="protein sequence ID" value="MBX55851.1"/>
    <property type="molecule type" value="Transcribed_RNA"/>
</dbReference>
<protein>
    <submittedName>
        <fullName evidence="1">Uncharacterized protein</fullName>
    </submittedName>
</protein>
<organism evidence="1">
    <name type="scientific">Rhizophora mucronata</name>
    <name type="common">Asiatic mangrove</name>
    <dbReference type="NCBI Taxonomy" id="61149"/>
    <lineage>
        <taxon>Eukaryota</taxon>
        <taxon>Viridiplantae</taxon>
        <taxon>Streptophyta</taxon>
        <taxon>Embryophyta</taxon>
        <taxon>Tracheophyta</taxon>
        <taxon>Spermatophyta</taxon>
        <taxon>Magnoliopsida</taxon>
        <taxon>eudicotyledons</taxon>
        <taxon>Gunneridae</taxon>
        <taxon>Pentapetalae</taxon>
        <taxon>rosids</taxon>
        <taxon>fabids</taxon>
        <taxon>Malpighiales</taxon>
        <taxon>Rhizophoraceae</taxon>
        <taxon>Rhizophora</taxon>
    </lineage>
</organism>
<dbReference type="AlphaFoldDB" id="A0A2P2PME9"/>
<proteinExistence type="predicted"/>
<reference evidence="1" key="1">
    <citation type="submission" date="2018-02" db="EMBL/GenBank/DDBJ databases">
        <title>Rhizophora mucronata_Transcriptome.</title>
        <authorList>
            <person name="Meera S.P."/>
            <person name="Sreeshan A."/>
            <person name="Augustine A."/>
        </authorList>
    </citation>
    <scope>NUCLEOTIDE SEQUENCE</scope>
    <source>
        <tissue evidence="1">Leaf</tissue>
    </source>
</reference>